<name>A0A1X1YBW7_9MYCO</name>
<organism evidence="1 2">
    <name type="scientific">Mycolicibacter longobardus</name>
    <dbReference type="NCBI Taxonomy" id="1108812"/>
    <lineage>
        <taxon>Bacteria</taxon>
        <taxon>Bacillati</taxon>
        <taxon>Actinomycetota</taxon>
        <taxon>Actinomycetes</taxon>
        <taxon>Mycobacteriales</taxon>
        <taxon>Mycobacteriaceae</taxon>
        <taxon>Mycolicibacter</taxon>
    </lineage>
</organism>
<gene>
    <name evidence="1" type="ORF">AWC16_19300</name>
</gene>
<accession>A0A1X1YBW7</accession>
<evidence type="ECO:0000313" key="2">
    <source>
        <dbReference type="Proteomes" id="UP000193866"/>
    </source>
</evidence>
<keyword evidence="2" id="KW-1185">Reference proteome</keyword>
<dbReference type="Proteomes" id="UP000193866">
    <property type="component" value="Unassembled WGS sequence"/>
</dbReference>
<dbReference type="RefSeq" id="WP_085266188.1">
    <property type="nucleotide sequence ID" value="NZ_LQPG01000035.1"/>
</dbReference>
<comment type="caution">
    <text evidence="1">The sequence shown here is derived from an EMBL/GenBank/DDBJ whole genome shotgun (WGS) entry which is preliminary data.</text>
</comment>
<dbReference type="AlphaFoldDB" id="A0A1X1YBW7"/>
<sequence>MSTSGSGDEITDEDLRQVVFGDLEVPSDAVVGEWVRTPHGILRDLTFSPIYEEPGVGTVELLGQQAQNGEIRYGVRINVNGDVSTELASLIRAAIADTVSNAESLNGESAP</sequence>
<protein>
    <submittedName>
        <fullName evidence="1">Uncharacterized protein</fullName>
    </submittedName>
</protein>
<dbReference type="EMBL" id="LQPG01000035">
    <property type="protein sequence ID" value="ORW08546.1"/>
    <property type="molecule type" value="Genomic_DNA"/>
</dbReference>
<proteinExistence type="predicted"/>
<dbReference type="OrthoDB" id="9830578at2"/>
<evidence type="ECO:0000313" key="1">
    <source>
        <dbReference type="EMBL" id="ORW08546.1"/>
    </source>
</evidence>
<reference evidence="1 2" key="1">
    <citation type="submission" date="2016-01" db="EMBL/GenBank/DDBJ databases">
        <title>The new phylogeny of the genus Mycobacterium.</title>
        <authorList>
            <person name="Tarcisio F."/>
            <person name="Conor M."/>
            <person name="Antonella G."/>
            <person name="Elisabetta G."/>
            <person name="Giulia F.S."/>
            <person name="Sara T."/>
            <person name="Anna F."/>
            <person name="Clotilde B."/>
            <person name="Roberto B."/>
            <person name="Veronica D.S."/>
            <person name="Fabio R."/>
            <person name="Monica P."/>
            <person name="Olivier J."/>
            <person name="Enrico T."/>
            <person name="Nicola S."/>
        </authorList>
    </citation>
    <scope>NUCLEOTIDE SEQUENCE [LARGE SCALE GENOMIC DNA]</scope>
    <source>
        <strain evidence="1 2">DSM 45394</strain>
    </source>
</reference>